<evidence type="ECO:0000313" key="2">
    <source>
        <dbReference type="EMBL" id="MBD3942660.1"/>
    </source>
</evidence>
<dbReference type="SUPFAM" id="SSF53474">
    <property type="entry name" value="alpha/beta-Hydrolases"/>
    <property type="match status" value="1"/>
</dbReference>
<dbReference type="PANTHER" id="PTHR43433:SF5">
    <property type="entry name" value="AB HYDROLASE-1 DOMAIN-CONTAINING PROTEIN"/>
    <property type="match status" value="1"/>
</dbReference>
<organism evidence="2 3">
    <name type="scientific">Microbacterium helvum</name>
    <dbReference type="NCBI Taxonomy" id="2773713"/>
    <lineage>
        <taxon>Bacteria</taxon>
        <taxon>Bacillati</taxon>
        <taxon>Actinomycetota</taxon>
        <taxon>Actinomycetes</taxon>
        <taxon>Micrococcales</taxon>
        <taxon>Microbacteriaceae</taxon>
        <taxon>Microbacterium</taxon>
    </lineage>
</organism>
<dbReference type="Gene3D" id="3.40.50.1820">
    <property type="entry name" value="alpha/beta hydrolase"/>
    <property type="match status" value="1"/>
</dbReference>
<evidence type="ECO:0000259" key="1">
    <source>
        <dbReference type="Pfam" id="PF12697"/>
    </source>
</evidence>
<name>A0ABR8NPT4_9MICO</name>
<gene>
    <name evidence="2" type="ORF">IF188_13230</name>
</gene>
<dbReference type="InterPro" id="IPR050471">
    <property type="entry name" value="AB_hydrolase"/>
</dbReference>
<dbReference type="RefSeq" id="WP_191172270.1">
    <property type="nucleotide sequence ID" value="NZ_JACXZS010000008.1"/>
</dbReference>
<reference evidence="2 3" key="1">
    <citation type="submission" date="2020-09" db="EMBL/GenBank/DDBJ databases">
        <title>Isolation and identification of active actinomycetes.</title>
        <authorList>
            <person name="Li X."/>
        </authorList>
    </citation>
    <scope>NUCLEOTIDE SEQUENCE [LARGE SCALE GENOMIC DNA]</scope>
    <source>
        <strain evidence="2 3">NEAU-LLC</strain>
    </source>
</reference>
<dbReference type="PANTHER" id="PTHR43433">
    <property type="entry name" value="HYDROLASE, ALPHA/BETA FOLD FAMILY PROTEIN"/>
    <property type="match status" value="1"/>
</dbReference>
<feature type="domain" description="AB hydrolase-1" evidence="1">
    <location>
        <begin position="23"/>
        <end position="239"/>
    </location>
</feature>
<comment type="caution">
    <text evidence="2">The sequence shown here is derived from an EMBL/GenBank/DDBJ whole genome shotgun (WGS) entry which is preliminary data.</text>
</comment>
<keyword evidence="2" id="KW-0378">Hydrolase</keyword>
<dbReference type="Pfam" id="PF12697">
    <property type="entry name" value="Abhydrolase_6"/>
    <property type="match status" value="1"/>
</dbReference>
<dbReference type="Proteomes" id="UP000598426">
    <property type="component" value="Unassembled WGS sequence"/>
</dbReference>
<dbReference type="GO" id="GO:0016787">
    <property type="term" value="F:hydrolase activity"/>
    <property type="evidence" value="ECO:0007669"/>
    <property type="project" value="UniProtKB-KW"/>
</dbReference>
<protein>
    <submittedName>
        <fullName evidence="2">Alpha/beta hydrolase</fullName>
    </submittedName>
</protein>
<dbReference type="InterPro" id="IPR000073">
    <property type="entry name" value="AB_hydrolase_1"/>
</dbReference>
<sequence length="258" mass="26813">MHTTDSADGTPIAYEVFGDGPAVVIVNGALSQASDATGLAQALADAGFRGVAYDRRARGSSGDAPGSTPEREAEDLAAVIDAVGGTTAVLGHSSGAVLALYAAARGVDTGALFLSEPPLRFGIDEPPSDLAERLQRFVDEGRPDDAIVTFQLEGVGLPEQMVEAFRQSNQFAAVLPLAQSTVYDTNLVNASSVPSAEMLSVPVPVTILRGEQTFPMLITAADRLADEMAGAELVIVPESVMHRPDPVATVRVVSERLG</sequence>
<keyword evidence="3" id="KW-1185">Reference proteome</keyword>
<accession>A0ABR8NPT4</accession>
<dbReference type="EMBL" id="JACXZS010000008">
    <property type="protein sequence ID" value="MBD3942660.1"/>
    <property type="molecule type" value="Genomic_DNA"/>
</dbReference>
<proteinExistence type="predicted"/>
<evidence type="ECO:0000313" key="3">
    <source>
        <dbReference type="Proteomes" id="UP000598426"/>
    </source>
</evidence>
<dbReference type="InterPro" id="IPR029058">
    <property type="entry name" value="AB_hydrolase_fold"/>
</dbReference>